<evidence type="ECO:0000256" key="1">
    <source>
        <dbReference type="SAM" id="SignalP"/>
    </source>
</evidence>
<comment type="caution">
    <text evidence="2">The sequence shown here is derived from an EMBL/GenBank/DDBJ whole genome shotgun (WGS) entry which is preliminary data.</text>
</comment>
<sequence length="128" mass="13691">MKLMLKGFMIAIVASACFAGAAEARPPNSQSVKYFDEGGNVVGQQYLLCDGRARHGGNIHTAYTITEVVVCSNPNEDPGWIVPGNIVTAYTLPSNVTIQSACLTASCEGRGVPEVQNLGRWPYSVGWQ</sequence>
<dbReference type="Proteomes" id="UP000490980">
    <property type="component" value="Unassembled WGS sequence"/>
</dbReference>
<evidence type="ECO:0000313" key="3">
    <source>
        <dbReference type="Proteomes" id="UP000490980"/>
    </source>
</evidence>
<protein>
    <submittedName>
        <fullName evidence="2">Uncharacterized protein</fullName>
    </submittedName>
</protein>
<keyword evidence="1" id="KW-0732">Signal</keyword>
<gene>
    <name evidence="2" type="ORF">HBF25_11965</name>
</gene>
<evidence type="ECO:0000313" key="2">
    <source>
        <dbReference type="EMBL" id="NII07105.1"/>
    </source>
</evidence>
<organism evidence="2 3">
    <name type="scientific">Luteibacter anthropi</name>
    <dbReference type="NCBI Taxonomy" id="564369"/>
    <lineage>
        <taxon>Bacteria</taxon>
        <taxon>Pseudomonadati</taxon>
        <taxon>Pseudomonadota</taxon>
        <taxon>Gammaproteobacteria</taxon>
        <taxon>Lysobacterales</taxon>
        <taxon>Rhodanobacteraceae</taxon>
        <taxon>Luteibacter</taxon>
    </lineage>
</organism>
<dbReference type="EMBL" id="JAARLZ010000006">
    <property type="protein sequence ID" value="NII07105.1"/>
    <property type="molecule type" value="Genomic_DNA"/>
</dbReference>
<dbReference type="RefSeq" id="WP_166948703.1">
    <property type="nucleotide sequence ID" value="NZ_CP077072.1"/>
</dbReference>
<proteinExistence type="predicted"/>
<accession>A0A7X5UB22</accession>
<dbReference type="AlphaFoldDB" id="A0A7X5UB22"/>
<keyword evidence="3" id="KW-1185">Reference proteome</keyword>
<feature type="chain" id="PRO_5030685786" evidence="1">
    <location>
        <begin position="25"/>
        <end position="128"/>
    </location>
</feature>
<feature type="signal peptide" evidence="1">
    <location>
        <begin position="1"/>
        <end position="24"/>
    </location>
</feature>
<dbReference type="PROSITE" id="PS51257">
    <property type="entry name" value="PROKAR_LIPOPROTEIN"/>
    <property type="match status" value="1"/>
</dbReference>
<name>A0A7X5UB22_9GAMM</name>
<reference evidence="2 3" key="1">
    <citation type="submission" date="2020-03" db="EMBL/GenBank/DDBJ databases">
        <authorList>
            <person name="Lai Q."/>
        </authorList>
    </citation>
    <scope>NUCLEOTIDE SEQUENCE [LARGE SCALE GENOMIC DNA]</scope>
    <source>
        <strain evidence="2 3">CCUG 25036</strain>
    </source>
</reference>